<name>A0A2P5CKE2_PARAD</name>
<dbReference type="EMBL" id="JXTB01000121">
    <property type="protein sequence ID" value="PON61486.1"/>
    <property type="molecule type" value="Genomic_DNA"/>
</dbReference>
<comment type="caution">
    <text evidence="1">The sequence shown here is derived from an EMBL/GenBank/DDBJ whole genome shotgun (WGS) entry which is preliminary data.</text>
</comment>
<gene>
    <name evidence="1" type="ORF">PanWU01x14_146060</name>
</gene>
<dbReference type="Proteomes" id="UP000237105">
    <property type="component" value="Unassembled WGS sequence"/>
</dbReference>
<proteinExistence type="predicted"/>
<reference evidence="2" key="1">
    <citation type="submission" date="2016-06" db="EMBL/GenBank/DDBJ databases">
        <title>Parallel loss of symbiosis genes in relatives of nitrogen-fixing non-legume Parasponia.</title>
        <authorList>
            <person name="Van Velzen R."/>
            <person name="Holmer R."/>
            <person name="Bu F."/>
            <person name="Rutten L."/>
            <person name="Van Zeijl A."/>
            <person name="Liu W."/>
            <person name="Santuari L."/>
            <person name="Cao Q."/>
            <person name="Sharma T."/>
            <person name="Shen D."/>
            <person name="Roswanjaya Y."/>
            <person name="Wardhani T."/>
            <person name="Kalhor M.S."/>
            <person name="Jansen J."/>
            <person name="Van den Hoogen J."/>
            <person name="Gungor B."/>
            <person name="Hartog M."/>
            <person name="Hontelez J."/>
            <person name="Verver J."/>
            <person name="Yang W.-C."/>
            <person name="Schijlen E."/>
            <person name="Repin R."/>
            <person name="Schilthuizen M."/>
            <person name="Schranz E."/>
            <person name="Heidstra R."/>
            <person name="Miyata K."/>
            <person name="Fedorova E."/>
            <person name="Kohlen W."/>
            <person name="Bisseling T."/>
            <person name="Smit S."/>
            <person name="Geurts R."/>
        </authorList>
    </citation>
    <scope>NUCLEOTIDE SEQUENCE [LARGE SCALE GENOMIC DNA]</scope>
    <source>
        <strain evidence="2">cv. WU1-14</strain>
    </source>
</reference>
<evidence type="ECO:0000313" key="2">
    <source>
        <dbReference type="Proteomes" id="UP000237105"/>
    </source>
</evidence>
<protein>
    <submittedName>
        <fullName evidence="1">Uncharacterized protein</fullName>
    </submittedName>
</protein>
<evidence type="ECO:0000313" key="1">
    <source>
        <dbReference type="EMBL" id="PON61486.1"/>
    </source>
</evidence>
<sequence length="67" mass="7290">MRKVGAQTSTVASQSFVVKSKSASRDFEGAIEAELLEQFRRDRAWWSLGSEDVVADEVGVVAADGEE</sequence>
<accession>A0A2P5CKE2</accession>
<organism evidence="1 2">
    <name type="scientific">Parasponia andersonii</name>
    <name type="common">Sponia andersonii</name>
    <dbReference type="NCBI Taxonomy" id="3476"/>
    <lineage>
        <taxon>Eukaryota</taxon>
        <taxon>Viridiplantae</taxon>
        <taxon>Streptophyta</taxon>
        <taxon>Embryophyta</taxon>
        <taxon>Tracheophyta</taxon>
        <taxon>Spermatophyta</taxon>
        <taxon>Magnoliopsida</taxon>
        <taxon>eudicotyledons</taxon>
        <taxon>Gunneridae</taxon>
        <taxon>Pentapetalae</taxon>
        <taxon>rosids</taxon>
        <taxon>fabids</taxon>
        <taxon>Rosales</taxon>
        <taxon>Cannabaceae</taxon>
        <taxon>Parasponia</taxon>
    </lineage>
</organism>
<dbReference type="AlphaFoldDB" id="A0A2P5CKE2"/>
<keyword evidence="2" id="KW-1185">Reference proteome</keyword>